<proteinExistence type="predicted"/>
<keyword evidence="4" id="KW-1185">Reference proteome</keyword>
<dbReference type="SMART" id="SM00694">
    <property type="entry name" value="DysFC"/>
    <property type="match status" value="1"/>
</dbReference>
<feature type="region of interest" description="Disordered" evidence="1">
    <location>
        <begin position="588"/>
        <end position="608"/>
    </location>
</feature>
<feature type="region of interest" description="Disordered" evidence="1">
    <location>
        <begin position="366"/>
        <end position="407"/>
    </location>
</feature>
<sequence>MAIDILPEVPANTIAFAYRPYVTASAAAGSTASGKPLEAHQSLLLDIRPQPQGLVDGSGMFRRVSTDFSDTTRSNASDSNSRSRSRSSSSSCSQSAQRDCGECRLPAARIISRDDDSETAVERDGQRMAAMQSRAMQARIREAKRLVDDCRYEYACDVLIECQRGFNFLGKANFSTKLLHPMDPPPWCDQTMKLTLPNVHSFQLPDPSWQWVSPRWLIDMTQDVDEDGWQYASKFSNASWHGRHSAAKSFVRRRRWLRLRRRYRIDALSPCTDDADGEADDGTGEECYNEGVELPGVRDRRKRSKPVAVASKIKHTVAGNYVGVTPKSTTKASVKNLAFTLKDGKYRSHNLKRLAQAGSIAAAGAGAGAGKGALPPPVSMPPSPSRRRSQPTAPVSTSGEGLLKPDNNEHILHSQSAVQLLQRKLSANWQGKDLSSSRSSAQHSQQQHRHHHHHYRVSTHHKDAHSALPLPTGGMTREPMSPSYSMSAMPSFDGESRATTSGSLSLGYVDGVPEKFPRMRALMDPESTVPKTDLTSAVPKMTRGTRSAESAAVTTHPSMVKFPQIPDLQLPSASSLAWNSISRSMSTGRIGVSQSMPGSPRHSQHTPSFFRRKTTLSNEVSSFADDDTNSTVIDSRPTLPRINSGDGDDLISIAMENTEANNETAANGSSNPHQLLTRTSSKSTLSAHTSVSQTSTPPSEDALMIDFFSNDLPQLAPYVDPYRSLNLPRIQLFASDSRASDVSSDNSHALLVAAPPATVTGSSIADKRLLQMATDSLKSMLDGILLDRERLRFLHEGLALGGITAATIWYCLPWLHFELLQYDDARQRLIAMLLAFSHTCPLDVIKYFDQCVPECASYGISEDAVLDGMASEDRTEYEELVAQQDESVVFSPSQAWRFVIRPLAARDTDLFYSDFKVMVMGVARWSLSKPV</sequence>
<accession>A0A9W7Y3N7</accession>
<feature type="compositionally biased region" description="Polar residues" evidence="1">
    <location>
        <begin position="588"/>
        <end position="597"/>
    </location>
</feature>
<feature type="compositionally biased region" description="Low complexity" evidence="1">
    <location>
        <begin position="479"/>
        <end position="491"/>
    </location>
</feature>
<protein>
    <recommendedName>
        <fullName evidence="2">Peroxin/Ferlin domain-containing protein</fullName>
    </recommendedName>
</protein>
<feature type="compositionally biased region" description="Basic residues" evidence="1">
    <location>
        <begin position="446"/>
        <end position="459"/>
    </location>
</feature>
<feature type="domain" description="Peroxin/Ferlin" evidence="2">
    <location>
        <begin position="228"/>
        <end position="263"/>
    </location>
</feature>
<dbReference type="InterPro" id="IPR010482">
    <property type="entry name" value="TECPR1-like_DysF"/>
</dbReference>
<feature type="region of interest" description="Disordered" evidence="1">
    <location>
        <begin position="431"/>
        <end position="498"/>
    </location>
</feature>
<evidence type="ECO:0000256" key="1">
    <source>
        <dbReference type="SAM" id="MobiDB-lite"/>
    </source>
</evidence>
<organism evidence="3 4">
    <name type="scientific">Coemansia erecta</name>
    <dbReference type="NCBI Taxonomy" id="147472"/>
    <lineage>
        <taxon>Eukaryota</taxon>
        <taxon>Fungi</taxon>
        <taxon>Fungi incertae sedis</taxon>
        <taxon>Zoopagomycota</taxon>
        <taxon>Kickxellomycotina</taxon>
        <taxon>Kickxellomycetes</taxon>
        <taxon>Kickxellales</taxon>
        <taxon>Kickxellaceae</taxon>
        <taxon>Coemansia</taxon>
    </lineage>
</organism>
<feature type="compositionally biased region" description="Low complexity" evidence="1">
    <location>
        <begin position="675"/>
        <end position="686"/>
    </location>
</feature>
<dbReference type="AlphaFoldDB" id="A0A9W7Y3N7"/>
<dbReference type="GO" id="GO:0005778">
    <property type="term" value="C:peroxisomal membrane"/>
    <property type="evidence" value="ECO:0007669"/>
    <property type="project" value="UniProtKB-ARBA"/>
</dbReference>
<dbReference type="GO" id="GO:0007031">
    <property type="term" value="P:peroxisome organization"/>
    <property type="evidence" value="ECO:0007669"/>
    <property type="project" value="UniProtKB-ARBA"/>
</dbReference>
<feature type="region of interest" description="Disordered" evidence="1">
    <location>
        <begin position="662"/>
        <end position="700"/>
    </location>
</feature>
<feature type="compositionally biased region" description="Polar residues" evidence="1">
    <location>
        <begin position="687"/>
        <end position="698"/>
    </location>
</feature>
<evidence type="ECO:0000259" key="2">
    <source>
        <dbReference type="SMART" id="SM00694"/>
    </source>
</evidence>
<reference evidence="3" key="1">
    <citation type="submission" date="2022-07" db="EMBL/GenBank/DDBJ databases">
        <title>Phylogenomic reconstructions and comparative analyses of Kickxellomycotina fungi.</title>
        <authorList>
            <person name="Reynolds N.K."/>
            <person name="Stajich J.E."/>
            <person name="Barry K."/>
            <person name="Grigoriev I.V."/>
            <person name="Crous P."/>
            <person name="Smith M.E."/>
        </authorList>
    </citation>
    <scope>NUCLEOTIDE SEQUENCE</scope>
    <source>
        <strain evidence="3">NBRC 32514</strain>
    </source>
</reference>
<name>A0A9W7Y3N7_9FUNG</name>
<dbReference type="Pfam" id="PF06398">
    <property type="entry name" value="Pex24p"/>
    <property type="match status" value="1"/>
</dbReference>
<feature type="compositionally biased region" description="Low complexity" evidence="1">
    <location>
        <begin position="69"/>
        <end position="96"/>
    </location>
</feature>
<dbReference type="InterPro" id="IPR006614">
    <property type="entry name" value="Peroxin/Ferlin"/>
</dbReference>
<evidence type="ECO:0000313" key="3">
    <source>
        <dbReference type="EMBL" id="KAJ1724100.1"/>
    </source>
</evidence>
<dbReference type="EMBL" id="JANBOJ010000042">
    <property type="protein sequence ID" value="KAJ1724100.1"/>
    <property type="molecule type" value="Genomic_DNA"/>
</dbReference>
<feature type="region of interest" description="Disordered" evidence="1">
    <location>
        <begin position="620"/>
        <end position="649"/>
    </location>
</feature>
<feature type="compositionally biased region" description="Pro residues" evidence="1">
    <location>
        <begin position="374"/>
        <end position="384"/>
    </location>
</feature>
<comment type="caution">
    <text evidence="3">The sequence shown here is derived from an EMBL/GenBank/DDBJ whole genome shotgun (WGS) entry which is preliminary data.</text>
</comment>
<dbReference type="Proteomes" id="UP001149813">
    <property type="component" value="Unassembled WGS sequence"/>
</dbReference>
<gene>
    <name evidence="3" type="ORF">LPJ53_001621</name>
</gene>
<dbReference type="OrthoDB" id="72441at2759"/>
<evidence type="ECO:0000313" key="4">
    <source>
        <dbReference type="Proteomes" id="UP001149813"/>
    </source>
</evidence>
<feature type="region of interest" description="Disordered" evidence="1">
    <location>
        <begin position="65"/>
        <end position="96"/>
    </location>
</feature>
<feature type="compositionally biased region" description="Low complexity" evidence="1">
    <location>
        <begin position="436"/>
        <end position="445"/>
    </location>
</feature>